<accession>A0A2A6CXZ2</accession>
<comment type="similarity">
    <text evidence="1">Belongs to the type-B carboxylesterase/lipase family.</text>
</comment>
<protein>
    <submittedName>
        <fullName evidence="4">Esterase</fullName>
    </submittedName>
</protein>
<evidence type="ECO:0000313" key="4">
    <source>
        <dbReference type="EnsemblMetazoa" id="PPA36339.1"/>
    </source>
</evidence>
<keyword evidence="5" id="KW-1185">Reference proteome</keyword>
<keyword evidence="2" id="KW-0719">Serine esterase</keyword>
<dbReference type="InterPro" id="IPR019819">
    <property type="entry name" value="Carboxylesterase_B_CS"/>
</dbReference>
<reference evidence="4" key="2">
    <citation type="submission" date="2022-06" db="UniProtKB">
        <authorList>
            <consortium name="EnsemblMetazoa"/>
        </authorList>
    </citation>
    <scope>IDENTIFICATION</scope>
    <source>
        <strain evidence="4">PS312</strain>
    </source>
</reference>
<evidence type="ECO:0000256" key="1">
    <source>
        <dbReference type="ARBA" id="ARBA00005964"/>
    </source>
</evidence>
<dbReference type="SUPFAM" id="SSF53474">
    <property type="entry name" value="alpha/beta-Hydrolases"/>
    <property type="match status" value="1"/>
</dbReference>
<dbReference type="PANTHER" id="PTHR43142">
    <property type="entry name" value="CARBOXYLIC ESTER HYDROLASE"/>
    <property type="match status" value="1"/>
</dbReference>
<dbReference type="Proteomes" id="UP000005239">
    <property type="component" value="Unassembled WGS sequence"/>
</dbReference>
<organism evidence="4 5">
    <name type="scientific">Pristionchus pacificus</name>
    <name type="common">Parasitic nematode worm</name>
    <dbReference type="NCBI Taxonomy" id="54126"/>
    <lineage>
        <taxon>Eukaryota</taxon>
        <taxon>Metazoa</taxon>
        <taxon>Ecdysozoa</taxon>
        <taxon>Nematoda</taxon>
        <taxon>Chromadorea</taxon>
        <taxon>Rhabditida</taxon>
        <taxon>Rhabditina</taxon>
        <taxon>Diplogasteromorpha</taxon>
        <taxon>Diplogasteroidea</taxon>
        <taxon>Neodiplogasteridae</taxon>
        <taxon>Pristionchus</taxon>
    </lineage>
</organism>
<dbReference type="PANTHER" id="PTHR43142:SF1">
    <property type="entry name" value="CARBOXYLIC ESTER HYDROLASE"/>
    <property type="match status" value="1"/>
</dbReference>
<name>A0A2A6CXZ2_PRIPA</name>
<dbReference type="PROSITE" id="PS00941">
    <property type="entry name" value="CARBOXYLESTERASE_B_2"/>
    <property type="match status" value="1"/>
</dbReference>
<reference evidence="5" key="1">
    <citation type="journal article" date="2008" name="Nat. Genet.">
        <title>The Pristionchus pacificus genome provides a unique perspective on nematode lifestyle and parasitism.</title>
        <authorList>
            <person name="Dieterich C."/>
            <person name="Clifton S.W."/>
            <person name="Schuster L.N."/>
            <person name="Chinwalla A."/>
            <person name="Delehaunty K."/>
            <person name="Dinkelacker I."/>
            <person name="Fulton L."/>
            <person name="Fulton R."/>
            <person name="Godfrey J."/>
            <person name="Minx P."/>
            <person name="Mitreva M."/>
            <person name="Roeseler W."/>
            <person name="Tian H."/>
            <person name="Witte H."/>
            <person name="Yang S.P."/>
            <person name="Wilson R.K."/>
            <person name="Sommer R.J."/>
        </authorList>
    </citation>
    <scope>NUCLEOTIDE SEQUENCE [LARGE SCALE GENOMIC DNA]</scope>
    <source>
        <strain evidence="5">PS312</strain>
    </source>
</reference>
<keyword evidence="3" id="KW-0378">Hydrolase</keyword>
<dbReference type="PROSITE" id="PS00122">
    <property type="entry name" value="CARBOXYLESTERASE_B_1"/>
    <property type="match status" value="1"/>
</dbReference>
<dbReference type="InterPro" id="IPR002018">
    <property type="entry name" value="CarbesteraseB"/>
</dbReference>
<sequence length="1679" mass="190216">MLLVLVLLLSSAISNAKLITVKTSRGSVQGFDHDFGDDKTQTFYGYGQLFLGIPYAKAPLGKKRFTLTEDICQYSDTGEVHNATYYRPRCWQFRDSLQPADNMDEDCLYLNVYSPDVTGSYPVMFYIPGGSFTTGGGDVYDWRMMALRWVNEEISHFGGDTTRITIFGQSAGASAVSHLGMSPMARGLFHQQIQNSGSIMLEILTPEPERGSIDKERAKQICNMTDTSNWQAPESDAILMDCLVNASPQEIIKYDMTTGKYWAPSIDGAILPDYPENLAKIRPHYPLIAIDMMEEAASTPPGSTDRLPMTGPNTALLMWEGFWYFRDHKAVNELNEYAINVFSNGTSPDKDDHLGWDKLDVDMNTGMLFNAMFLRDIKWQTQYGNEKVWLFTLAHRSELPFPIAIEDWIPVRHCADLPYIWFYADIWSTYNASAGDFATADHFGRIWTDFAKNGKIDYPTAGVERNYIEIDEELTMKSNWRETTDDVFNRKGVELFGEAPNLAISPDGWAMLNELGPKIKAKWEEAKAAGCPAPEVPTTTATSTTAKAVSTTTKTTKMTKMTPTSTTSEATTTTKVAITIKFFELVALICIILLKIARNSLIILFVVHNLQPNSGQLARFHEEGRAEGHAYLSGGKEVHAKLPPIDIAVNGVFGNYVFFKTREQTFKATFVNGKIKVFALRQMLQTIHHGTMCSNVFPGAESVYRLGEDLKDGLLVDVPKEKLSGLHLKDIHRKRLVYLSQVKDSIRPTICDLSENAILIEVVFCEVCLSTRSLCAASIFTNLFSQHQIYANLQIASDPVKTRIYLLEMHHLFCHLFTLDTNRRMCLRTLKLRPFCDIVGFYNGILTVGSYDNGAFEKKACYNGKEISPTETSDDERKELMQKLKNKEELNEELQRTKLTKFGEEVSRGKGALVEAESTDIRSEENASNADVRIASLMAEMDSMRQRLDNLQHDLPAAAAADPEPAADASGLTGPNTIRMRECTIFYHDYFNSPHRLFVKWNGKEIKADMPQDEFEVMGAVGDAVYIRTQRKDETIHCSILCSRKYYGNKYIYRVSEDFRHGIIFDVLDKKLTLLGMHRKKLIYVSNQKYCPTGPRLSQLTENAIVIEPPVEHCRGSFYASDSSRIIYFTTFTRKKFAGHLFALDTEEKTFLPNLSFADGTLSLLGVCNGVITATSFICVSEFNLATARLPRGYIQQSISQTGNQLLKVPDGRKEVHQTNGELLEQISQLRLQLHRLTFENEQLSEALKRSEENVFNAEQRIAELKSEMLEQSCEDPMHRSNSFSDLAMAQVGSTIKLVDKGCWEHYVQYQQLDDGTLVYLEMSTPQKFYAKFNGKRIDAVLPEGKFKMIDAHSNSVYLMKTKELLTQPFVKHYADGFLDYSNQIFEAVFTPPSALAISLLKNRRQPYEIFGTSNSVMCTTMRNCKQYVHKIWQVAESDDILNNVKETFQLMSIHRKQLYFFNMQEFLRRESVNKLRENCYAINILAKSHWISIHTRDTTSFYYLTDGMCLYTLNTETKKFLPPLQFSRHEYDAIELIGIFNGLLTLRGTHNGLNYLLTAQLPTRYYDVMDAKDVASQQDEESVNKKMDVMRSIISELQEKNAKLSAELERLSIVNKEMEISTADVFEENKELKNQLDLIRNMRSAEGTSRDFCGDVTLSVIMTMPGSPSLPGVASSSK</sequence>
<evidence type="ECO:0000313" key="5">
    <source>
        <dbReference type="Proteomes" id="UP000005239"/>
    </source>
</evidence>
<proteinExistence type="inferred from homology"/>
<dbReference type="GO" id="GO:0052689">
    <property type="term" value="F:carboxylic ester hydrolase activity"/>
    <property type="evidence" value="ECO:0007669"/>
    <property type="project" value="UniProtKB-KW"/>
</dbReference>
<dbReference type="OrthoDB" id="5842897at2759"/>
<dbReference type="InterPro" id="IPR019826">
    <property type="entry name" value="Carboxylesterase_B_AS"/>
</dbReference>
<accession>A0A8R1YPX1</accession>
<dbReference type="Gene3D" id="3.40.50.1820">
    <property type="entry name" value="alpha/beta hydrolase"/>
    <property type="match status" value="2"/>
</dbReference>
<dbReference type="EnsemblMetazoa" id="PPA36339.1">
    <property type="protein sequence ID" value="PPA36339.1"/>
    <property type="gene ID" value="WBGene00274708"/>
</dbReference>
<gene>
    <name evidence="4" type="primary">WBGene00274708</name>
</gene>
<dbReference type="InterPro" id="IPR029058">
    <property type="entry name" value="AB_hydrolase_fold"/>
</dbReference>
<evidence type="ECO:0000256" key="2">
    <source>
        <dbReference type="ARBA" id="ARBA00022487"/>
    </source>
</evidence>
<evidence type="ECO:0000256" key="3">
    <source>
        <dbReference type="ARBA" id="ARBA00022801"/>
    </source>
</evidence>
<dbReference type="Pfam" id="PF00135">
    <property type="entry name" value="COesterase"/>
    <property type="match status" value="2"/>
</dbReference>